<feature type="domain" description="NAD-dependent epimerase/dehydratase" evidence="2">
    <location>
        <begin position="4"/>
        <end position="236"/>
    </location>
</feature>
<evidence type="ECO:0000256" key="1">
    <source>
        <dbReference type="ARBA" id="ARBA00007637"/>
    </source>
</evidence>
<keyword evidence="4" id="KW-1185">Reference proteome</keyword>
<evidence type="ECO:0000313" key="3">
    <source>
        <dbReference type="EMBL" id="AKU91030.1"/>
    </source>
</evidence>
<dbReference type="InterPro" id="IPR001509">
    <property type="entry name" value="Epimerase_deHydtase"/>
</dbReference>
<dbReference type="Gene3D" id="3.40.50.720">
    <property type="entry name" value="NAD(P)-binding Rossmann-like Domain"/>
    <property type="match status" value="1"/>
</dbReference>
<dbReference type="Pfam" id="PF01370">
    <property type="entry name" value="Epimerase"/>
    <property type="match status" value="1"/>
</dbReference>
<dbReference type="Gene3D" id="3.90.25.10">
    <property type="entry name" value="UDP-galactose 4-epimerase, domain 1"/>
    <property type="match status" value="1"/>
</dbReference>
<dbReference type="SUPFAM" id="SSF51735">
    <property type="entry name" value="NAD(P)-binding Rossmann-fold domains"/>
    <property type="match status" value="1"/>
</dbReference>
<dbReference type="RefSeq" id="WP_050725403.1">
    <property type="nucleotide sequence ID" value="NZ_CP012332.1"/>
</dbReference>
<dbReference type="AlphaFoldDB" id="A0A0K1PBX8"/>
<reference evidence="3 4" key="1">
    <citation type="submission" date="2015-08" db="EMBL/GenBank/DDBJ databases">
        <authorList>
            <person name="Babu N.S."/>
            <person name="Beckwith C.J."/>
            <person name="Beseler K.G."/>
            <person name="Brison A."/>
            <person name="Carone J.V."/>
            <person name="Caskin T.P."/>
            <person name="Diamond M."/>
            <person name="Durham M.E."/>
            <person name="Foxe J.M."/>
            <person name="Go M."/>
            <person name="Henderson B.A."/>
            <person name="Jones I.B."/>
            <person name="McGettigan J.A."/>
            <person name="Micheletti S.J."/>
            <person name="Nasrallah M.E."/>
            <person name="Ortiz D."/>
            <person name="Piller C.R."/>
            <person name="Privatt S.R."/>
            <person name="Schneider S.L."/>
            <person name="Sharp S."/>
            <person name="Smith T.C."/>
            <person name="Stanton J.D."/>
            <person name="Ullery H.E."/>
            <person name="Wilson R.J."/>
            <person name="Serrano M.G."/>
            <person name="Buck G."/>
            <person name="Lee V."/>
            <person name="Wang Y."/>
            <person name="Carvalho R."/>
            <person name="Voegtly L."/>
            <person name="Shi R."/>
            <person name="Duckworth R."/>
            <person name="Johnson A."/>
            <person name="Loviza R."/>
            <person name="Walstead R."/>
            <person name="Shah Z."/>
            <person name="Kiflezghi M."/>
            <person name="Wade K."/>
            <person name="Ball S.L."/>
            <person name="Bradley K.W."/>
            <person name="Asai D.J."/>
            <person name="Bowman C.A."/>
            <person name="Russell D.A."/>
            <person name="Pope W.H."/>
            <person name="Jacobs-Sera D."/>
            <person name="Hendrix R.W."/>
            <person name="Hatfull G.F."/>
        </authorList>
    </citation>
    <scope>NUCLEOTIDE SEQUENCE [LARGE SCALE GENOMIC DNA]</scope>
    <source>
        <strain evidence="3 4">DSM 27710</strain>
    </source>
</reference>
<dbReference type="STRING" id="1391653.AKJ08_1417"/>
<sequence length="309" mass="33144">MKKVLVTGGAGFIGSHVADELIAAGHEVTVLDNLSSGKREQVPARARFVEADIRSREAADLIRAERFDALVHQAAQIDVRRSVSEPGYDAEVNLIGMLNLLQAAAEAGVGRVLFASSGGACYGEQEVYPAPETHPSRPVSPYGVSKAAGELYLGYYAAEKKLSYCALRYSNVYGPRQDPLGEAGVVAIFAGRCLADRPCTIYGDGRQTRDYVYVGDVARANRLALESDYVGALNVGTGRETDVIELHRQIAAAAGFPQAPTFGEARPGEQRRSCIDPSLAKRVLGWEPEVTLEEGIARTAAFFRAQIAA</sequence>
<name>A0A0K1PBX8_9BACT</name>
<evidence type="ECO:0000313" key="4">
    <source>
        <dbReference type="Proteomes" id="UP000055590"/>
    </source>
</evidence>
<proteinExistence type="inferred from homology"/>
<dbReference type="InterPro" id="IPR036291">
    <property type="entry name" value="NAD(P)-bd_dom_sf"/>
</dbReference>
<dbReference type="PATRIC" id="fig|1391653.3.peg.1488"/>
<dbReference type="EMBL" id="CP012332">
    <property type="protein sequence ID" value="AKU91030.1"/>
    <property type="molecule type" value="Genomic_DNA"/>
</dbReference>
<protein>
    <submittedName>
        <fullName evidence="3">UDP-glucose 4-epimerase</fullName>
    </submittedName>
</protein>
<dbReference type="OrthoDB" id="9802815at2"/>
<comment type="similarity">
    <text evidence="1">Belongs to the NAD(P)-dependent epimerase/dehydratase family.</text>
</comment>
<dbReference type="KEGG" id="vin:AKJ08_1417"/>
<gene>
    <name evidence="3" type="ORF">AKJ08_1417</name>
</gene>
<evidence type="ECO:0000259" key="2">
    <source>
        <dbReference type="Pfam" id="PF01370"/>
    </source>
</evidence>
<dbReference type="Proteomes" id="UP000055590">
    <property type="component" value="Chromosome"/>
</dbReference>
<dbReference type="PANTHER" id="PTHR43000">
    <property type="entry name" value="DTDP-D-GLUCOSE 4,6-DEHYDRATASE-RELATED"/>
    <property type="match status" value="1"/>
</dbReference>
<organism evidence="3 4">
    <name type="scientific">Vulgatibacter incomptus</name>
    <dbReference type="NCBI Taxonomy" id="1391653"/>
    <lineage>
        <taxon>Bacteria</taxon>
        <taxon>Pseudomonadati</taxon>
        <taxon>Myxococcota</taxon>
        <taxon>Myxococcia</taxon>
        <taxon>Myxococcales</taxon>
        <taxon>Cystobacterineae</taxon>
        <taxon>Vulgatibacteraceae</taxon>
        <taxon>Vulgatibacter</taxon>
    </lineage>
</organism>
<accession>A0A0K1PBX8</accession>